<reference evidence="2" key="1">
    <citation type="submission" date="2013-10" db="EMBL/GenBank/DDBJ databases">
        <title>Antibiotic resistance diversity of beta-lactamase producers in the General Hospital Vienna.</title>
        <authorList>
            <person name="Barisic I."/>
            <person name="Mitteregger D."/>
            <person name="Hirschl A.M."/>
            <person name="Noehammer C."/>
            <person name="Wiesinger-Mayr H."/>
        </authorList>
    </citation>
    <scope>NUCLEOTIDE SEQUENCE [LARGE SCALE GENOMIC DNA]</scope>
    <source>
        <strain evidence="2">IS43</strain>
    </source>
</reference>
<dbReference type="AlphaFoldDB" id="W1DJT8"/>
<feature type="region of interest" description="Disordered" evidence="1">
    <location>
        <begin position="294"/>
        <end position="316"/>
    </location>
</feature>
<organism evidence="2 3">
    <name type="scientific">Klebsiella pneumoniae IS43</name>
    <dbReference type="NCBI Taxonomy" id="1432552"/>
    <lineage>
        <taxon>Bacteria</taxon>
        <taxon>Pseudomonadati</taxon>
        <taxon>Pseudomonadota</taxon>
        <taxon>Gammaproteobacteria</taxon>
        <taxon>Enterobacterales</taxon>
        <taxon>Enterobacteriaceae</taxon>
        <taxon>Klebsiella/Raoultella group</taxon>
        <taxon>Klebsiella</taxon>
        <taxon>Klebsiella pneumoniae complex</taxon>
    </lineage>
</organism>
<evidence type="ECO:0000313" key="3">
    <source>
        <dbReference type="Proteomes" id="UP000019183"/>
    </source>
</evidence>
<sequence length="335" mass="37800">MLAHPDDPAIGCGPFRLKRFSPELVRLENHPRYHLQHPLIQAVEYWITPQLFDRDLGTSCRHPVQITIGDREELHNLRQVSNRISLGFCYLTLRHSPRLSKAQAQRLVSIIHHSSLLDTLPLEEDLITPSHEVLPGWSIPQGPANNAVPLPARLTLLYHLPVELHAMAEQLRQRLALLGCELTLLFHDAKNWEGCQHLGQADLMMGDRLIGEAPEYALEQWLRCDMLWPNLLTGAQYAHLQATLDAVQSQPDARSRNDALRNVFNSLMEDAIMTPLFKYNYRISAPPGVNGLRLTPGAGSTSPAPGCRPRRRERAGDGGRLALPYRLYSFSQELP</sequence>
<dbReference type="SUPFAM" id="SSF53850">
    <property type="entry name" value="Periplasmic binding protein-like II"/>
    <property type="match status" value="1"/>
</dbReference>
<dbReference type="EMBL" id="CBWK010000180">
    <property type="protein sequence ID" value="CDL08319.1"/>
    <property type="molecule type" value="Genomic_DNA"/>
</dbReference>
<keyword evidence="3" id="KW-1185">Reference proteome</keyword>
<dbReference type="Proteomes" id="UP000019183">
    <property type="component" value="Unassembled WGS sequence"/>
</dbReference>
<accession>W1DJT8</accession>
<protein>
    <submittedName>
        <fullName evidence="2">Oligopeptide ABC transporter, periplasmic oligopeptide-binding protein OppA (TC 3.A.1.5.1)</fullName>
    </submittedName>
</protein>
<evidence type="ECO:0000313" key="2">
    <source>
        <dbReference type="EMBL" id="CDL08319.1"/>
    </source>
</evidence>
<dbReference type="eggNOG" id="COG4533">
    <property type="taxonomic scope" value="Bacteria"/>
</dbReference>
<dbReference type="Gene3D" id="3.10.105.10">
    <property type="entry name" value="Dipeptide-binding Protein, Domain 3"/>
    <property type="match status" value="1"/>
</dbReference>
<name>W1DJT8_KLEPN</name>
<comment type="caution">
    <text evidence="2">The sequence shown here is derived from an EMBL/GenBank/DDBJ whole genome shotgun (WGS) entry which is preliminary data.</text>
</comment>
<evidence type="ECO:0000256" key="1">
    <source>
        <dbReference type="SAM" id="MobiDB-lite"/>
    </source>
</evidence>
<proteinExistence type="predicted"/>